<comment type="similarity">
    <text evidence="2">Belongs to the peptidase S9A family.</text>
</comment>
<dbReference type="PANTHER" id="PTHR42881:SF2">
    <property type="entry name" value="PROLYL ENDOPEPTIDASE"/>
    <property type="match status" value="1"/>
</dbReference>
<keyword evidence="10" id="KW-1185">Reference proteome</keyword>
<dbReference type="InterPro" id="IPR023302">
    <property type="entry name" value="Pept_S9A_N"/>
</dbReference>
<proteinExistence type="inferred from homology"/>
<dbReference type="FunFam" id="3.40.50.1820:FF:000005">
    <property type="entry name" value="Prolyl endopeptidase"/>
    <property type="match status" value="1"/>
</dbReference>
<dbReference type="EMBL" id="CP025958">
    <property type="protein sequence ID" value="AWM38306.1"/>
    <property type="molecule type" value="Genomic_DNA"/>
</dbReference>
<dbReference type="Pfam" id="PF02897">
    <property type="entry name" value="Peptidase_S9_N"/>
    <property type="match status" value="1"/>
</dbReference>
<keyword evidence="6" id="KW-0720">Serine protease</keyword>
<feature type="domain" description="Peptidase S9A N-terminal" evidence="8">
    <location>
        <begin position="27"/>
        <end position="434"/>
    </location>
</feature>
<dbReference type="SUPFAM" id="SSF53474">
    <property type="entry name" value="alpha/beta-Hydrolases"/>
    <property type="match status" value="1"/>
</dbReference>
<dbReference type="SUPFAM" id="SSF50993">
    <property type="entry name" value="Peptidase/esterase 'gauge' domain"/>
    <property type="match status" value="1"/>
</dbReference>
<evidence type="ECO:0000256" key="2">
    <source>
        <dbReference type="ARBA" id="ARBA00005228"/>
    </source>
</evidence>
<dbReference type="PANTHER" id="PTHR42881">
    <property type="entry name" value="PROLYL ENDOPEPTIDASE"/>
    <property type="match status" value="1"/>
</dbReference>
<dbReference type="EC" id="3.4.21.26" evidence="3"/>
<evidence type="ECO:0000256" key="5">
    <source>
        <dbReference type="ARBA" id="ARBA00022801"/>
    </source>
</evidence>
<keyword evidence="4" id="KW-0645">Protease</keyword>
<dbReference type="PRINTS" id="PR00862">
    <property type="entry name" value="PROLIGOPTASE"/>
</dbReference>
<evidence type="ECO:0000259" key="7">
    <source>
        <dbReference type="Pfam" id="PF00326"/>
    </source>
</evidence>
<dbReference type="GO" id="GO:0004252">
    <property type="term" value="F:serine-type endopeptidase activity"/>
    <property type="evidence" value="ECO:0007669"/>
    <property type="project" value="UniProtKB-EC"/>
</dbReference>
<evidence type="ECO:0000259" key="8">
    <source>
        <dbReference type="Pfam" id="PF02897"/>
    </source>
</evidence>
<dbReference type="InterPro" id="IPR001375">
    <property type="entry name" value="Peptidase_S9_cat"/>
</dbReference>
<dbReference type="FunFam" id="2.130.10.120:FF:000001">
    <property type="entry name" value="Prolyl endopeptidase"/>
    <property type="match status" value="1"/>
</dbReference>
<dbReference type="Proteomes" id="UP000245802">
    <property type="component" value="Chromosome"/>
</dbReference>
<evidence type="ECO:0000313" key="10">
    <source>
        <dbReference type="Proteomes" id="UP000245802"/>
    </source>
</evidence>
<evidence type="ECO:0000313" key="9">
    <source>
        <dbReference type="EMBL" id="AWM38306.1"/>
    </source>
</evidence>
<comment type="catalytic activity">
    <reaction evidence="1">
        <text>Hydrolysis of Pro-|-Xaa &gt;&gt; Ala-|-Xaa in oligopeptides.</text>
        <dbReference type="EC" id="3.4.21.26"/>
    </reaction>
</comment>
<gene>
    <name evidence="9" type="ORF">C1280_15805</name>
</gene>
<dbReference type="InterPro" id="IPR002471">
    <property type="entry name" value="Pept_S9_AS"/>
</dbReference>
<dbReference type="OrthoDB" id="9801421at2"/>
<dbReference type="Gene3D" id="2.130.10.120">
    <property type="entry name" value="Prolyl oligopeptidase, N-terminal domain"/>
    <property type="match status" value="1"/>
</dbReference>
<sequence length="714" mass="79111">MTATVAGLAAVLTIPTHAEEPKKLTYPETKKGTVVDEYHGTKVADPYRWLEDDVRESKDVAAWVEAENKVTAAFLESIPEREAIKKRITEIYNYEKISAPFKVGGRYFFFKNDGLQNQNVLFVQDALDAEAKLLIDPNAWTKDGTLALSGLEVSDDAKLIAYGTAQSGSDWNTWKVFDVATGKTLPDELKWVKFSSTSWTKDGKGFYYSRFPEPQAGAAFQNLNVDQKLYYHKLGTPQSEDELVYERTDNPKWTVGGGVTEDGKYLIISVGDGTTSRKSRIAYRALGTTDSRTVELIDNHDNKFDFLGNDGGVFYFKTDYRAPKYQIVAIDTKNPDKKNWKTVIAEAKEPLDGADLVGNRFICSYLKDAKTLVKVHEVDGTFVREVDLPGIGTAAGFNGKREDKETFYTFSSFATPPSVYHYDIATGASKLIRQAKVKFDPTQYEVKQVFYASKDGTKVPMFIAHKKGLKLDGTNPTLLYGYGGFNISLTPGFSVSRLQWMEMGGVFAVANLRGGGEYGDEWHRAGTKLQKQNVFDDFIAAGEYLVKEKYTSPKKLAIQGGSNGGLLVGACLTQRPDLFGAGLPAVGVMDMLRFQKFTAGRFWVDDYGSSDNSAEFNELYKFSPYHVLLKNGPKAYPATMVTTADTDDRVVPGHSFKFAAALQANNSGPNPTLIRIETKAGHGAGKPTTKIIEEVADQWAFLVKTLDFKPTIEK</sequence>
<dbReference type="PROSITE" id="PS00708">
    <property type="entry name" value="PRO_ENDOPEP_SER"/>
    <property type="match status" value="1"/>
</dbReference>
<evidence type="ECO:0000256" key="3">
    <source>
        <dbReference type="ARBA" id="ARBA00011897"/>
    </source>
</evidence>
<dbReference type="Pfam" id="PF00326">
    <property type="entry name" value="Peptidase_S9"/>
    <property type="match status" value="1"/>
</dbReference>
<dbReference type="InterPro" id="IPR051167">
    <property type="entry name" value="Prolyl_oligopep/macrocyclase"/>
</dbReference>
<dbReference type="GO" id="GO:0005829">
    <property type="term" value="C:cytosol"/>
    <property type="evidence" value="ECO:0007669"/>
    <property type="project" value="TreeGrafter"/>
</dbReference>
<accession>A0A2Z3H3Y4</accession>
<dbReference type="GO" id="GO:0006508">
    <property type="term" value="P:proteolysis"/>
    <property type="evidence" value="ECO:0007669"/>
    <property type="project" value="UniProtKB-KW"/>
</dbReference>
<dbReference type="InterPro" id="IPR002470">
    <property type="entry name" value="Peptidase_S9A"/>
</dbReference>
<evidence type="ECO:0000256" key="1">
    <source>
        <dbReference type="ARBA" id="ARBA00001070"/>
    </source>
</evidence>
<dbReference type="Gene3D" id="3.40.50.1820">
    <property type="entry name" value="alpha/beta hydrolase"/>
    <property type="match status" value="1"/>
</dbReference>
<dbReference type="GO" id="GO:0070012">
    <property type="term" value="F:oligopeptidase activity"/>
    <property type="evidence" value="ECO:0007669"/>
    <property type="project" value="TreeGrafter"/>
</dbReference>
<dbReference type="AlphaFoldDB" id="A0A2Z3H3Y4"/>
<organism evidence="9 10">
    <name type="scientific">Gemmata obscuriglobus</name>
    <dbReference type="NCBI Taxonomy" id="114"/>
    <lineage>
        <taxon>Bacteria</taxon>
        <taxon>Pseudomonadati</taxon>
        <taxon>Planctomycetota</taxon>
        <taxon>Planctomycetia</taxon>
        <taxon>Gemmatales</taxon>
        <taxon>Gemmataceae</taxon>
        <taxon>Gemmata</taxon>
    </lineage>
</organism>
<protein>
    <recommendedName>
        <fullName evidence="3">prolyl oligopeptidase</fullName>
        <ecNumber evidence="3">3.4.21.26</ecNumber>
    </recommendedName>
</protein>
<dbReference type="KEGG" id="gog:C1280_15805"/>
<name>A0A2Z3H3Y4_9BACT</name>
<evidence type="ECO:0000256" key="4">
    <source>
        <dbReference type="ARBA" id="ARBA00022670"/>
    </source>
</evidence>
<reference evidence="9 10" key="1">
    <citation type="submission" date="2018-01" db="EMBL/GenBank/DDBJ databases">
        <title>G. obscuriglobus.</title>
        <authorList>
            <person name="Franke J."/>
            <person name="Blomberg W."/>
            <person name="Selmecki A."/>
        </authorList>
    </citation>
    <scope>NUCLEOTIDE SEQUENCE [LARGE SCALE GENOMIC DNA]</scope>
    <source>
        <strain evidence="9 10">DSM 5831</strain>
    </source>
</reference>
<evidence type="ECO:0000256" key="6">
    <source>
        <dbReference type="ARBA" id="ARBA00022825"/>
    </source>
</evidence>
<dbReference type="InterPro" id="IPR029058">
    <property type="entry name" value="AB_hydrolase_fold"/>
</dbReference>
<feature type="domain" description="Peptidase S9 prolyl oligopeptidase catalytic" evidence="7">
    <location>
        <begin position="492"/>
        <end position="707"/>
    </location>
</feature>
<keyword evidence="5" id="KW-0378">Hydrolase</keyword>